<sequence>MAASVLPFLCTAAAVRIVDRRVPYFHQGGNTIGSRDPRRRPQEKPAPAAARTTVRSLHAVVLSQFSRALIC</sequence>
<gene>
    <name evidence="2" type="ORF">EJB05_28601</name>
</gene>
<dbReference type="Proteomes" id="UP000324897">
    <property type="component" value="Chromosome 2"/>
</dbReference>
<protein>
    <submittedName>
        <fullName evidence="2">Uncharacterized protein</fullName>
    </submittedName>
</protein>
<comment type="caution">
    <text evidence="2">The sequence shown here is derived from an EMBL/GenBank/DDBJ whole genome shotgun (WGS) entry which is preliminary data.</text>
</comment>
<name>A0A5J9UQL7_9POAL</name>
<accession>A0A5J9UQL7</accession>
<feature type="region of interest" description="Disordered" evidence="1">
    <location>
        <begin position="28"/>
        <end position="50"/>
    </location>
</feature>
<proteinExistence type="predicted"/>
<evidence type="ECO:0000256" key="1">
    <source>
        <dbReference type="SAM" id="MobiDB-lite"/>
    </source>
</evidence>
<dbReference type="AlphaFoldDB" id="A0A5J9UQL7"/>
<evidence type="ECO:0000313" key="3">
    <source>
        <dbReference type="Proteomes" id="UP000324897"/>
    </source>
</evidence>
<feature type="non-terminal residue" evidence="2">
    <location>
        <position position="1"/>
    </location>
</feature>
<dbReference type="EMBL" id="RWGY01000013">
    <property type="protein sequence ID" value="TVU26072.1"/>
    <property type="molecule type" value="Genomic_DNA"/>
</dbReference>
<evidence type="ECO:0000313" key="2">
    <source>
        <dbReference type="EMBL" id="TVU26072.1"/>
    </source>
</evidence>
<reference evidence="2 3" key="1">
    <citation type="journal article" date="2019" name="Sci. Rep.">
        <title>A high-quality genome of Eragrostis curvula grass provides insights into Poaceae evolution and supports new strategies to enhance forage quality.</title>
        <authorList>
            <person name="Carballo J."/>
            <person name="Santos B.A.C.M."/>
            <person name="Zappacosta D."/>
            <person name="Garbus I."/>
            <person name="Selva J.P."/>
            <person name="Gallo C.A."/>
            <person name="Diaz A."/>
            <person name="Albertini E."/>
            <person name="Caccamo M."/>
            <person name="Echenique V."/>
        </authorList>
    </citation>
    <scope>NUCLEOTIDE SEQUENCE [LARGE SCALE GENOMIC DNA]</scope>
    <source>
        <strain evidence="3">cv. Victoria</strain>
        <tissue evidence="2">Leaf</tissue>
    </source>
</reference>
<organism evidence="2 3">
    <name type="scientific">Eragrostis curvula</name>
    <name type="common">weeping love grass</name>
    <dbReference type="NCBI Taxonomy" id="38414"/>
    <lineage>
        <taxon>Eukaryota</taxon>
        <taxon>Viridiplantae</taxon>
        <taxon>Streptophyta</taxon>
        <taxon>Embryophyta</taxon>
        <taxon>Tracheophyta</taxon>
        <taxon>Spermatophyta</taxon>
        <taxon>Magnoliopsida</taxon>
        <taxon>Liliopsida</taxon>
        <taxon>Poales</taxon>
        <taxon>Poaceae</taxon>
        <taxon>PACMAD clade</taxon>
        <taxon>Chloridoideae</taxon>
        <taxon>Eragrostideae</taxon>
        <taxon>Eragrostidinae</taxon>
        <taxon>Eragrostis</taxon>
    </lineage>
</organism>
<keyword evidence="3" id="KW-1185">Reference proteome</keyword>
<dbReference type="Gramene" id="TVU26072">
    <property type="protein sequence ID" value="TVU26072"/>
    <property type="gene ID" value="EJB05_28601"/>
</dbReference>